<dbReference type="Proteomes" id="UP000694005">
    <property type="component" value="Chromosome A10"/>
</dbReference>
<dbReference type="AlphaFoldDB" id="A0A8D9MF56"/>
<dbReference type="EMBL" id="LS974626">
    <property type="protein sequence ID" value="CAG7909491.1"/>
    <property type="molecule type" value="Genomic_DNA"/>
</dbReference>
<proteinExistence type="predicted"/>
<reference evidence="2 3" key="1">
    <citation type="submission" date="2021-07" db="EMBL/GenBank/DDBJ databases">
        <authorList>
            <consortium name="Genoscope - CEA"/>
            <person name="William W."/>
        </authorList>
    </citation>
    <scope>NUCLEOTIDE SEQUENCE [LARGE SCALE GENOMIC DNA]</scope>
</reference>
<gene>
    <name evidence="2" type="ORF">BRAPAZ1V2_A10P07370.2</name>
</gene>
<organism evidence="2 3">
    <name type="scientific">Brassica campestris</name>
    <name type="common">Field mustard</name>
    <dbReference type="NCBI Taxonomy" id="3711"/>
    <lineage>
        <taxon>Eukaryota</taxon>
        <taxon>Viridiplantae</taxon>
        <taxon>Streptophyta</taxon>
        <taxon>Embryophyta</taxon>
        <taxon>Tracheophyta</taxon>
        <taxon>Spermatophyta</taxon>
        <taxon>Magnoliopsida</taxon>
        <taxon>eudicotyledons</taxon>
        <taxon>Gunneridae</taxon>
        <taxon>Pentapetalae</taxon>
        <taxon>rosids</taxon>
        <taxon>malvids</taxon>
        <taxon>Brassicales</taxon>
        <taxon>Brassicaceae</taxon>
        <taxon>Brassiceae</taxon>
        <taxon>Brassica</taxon>
    </lineage>
</organism>
<protein>
    <submittedName>
        <fullName evidence="2">Uncharacterized protein</fullName>
    </submittedName>
</protein>
<dbReference type="Gramene" id="A10p07370.2_BraZ1">
    <property type="protein sequence ID" value="A10p07370.2_BraZ1.CDS"/>
    <property type="gene ID" value="A10g07370.2_BraZ1"/>
</dbReference>
<accession>A0A8D9MF56</accession>
<feature type="compositionally biased region" description="Basic and acidic residues" evidence="1">
    <location>
        <begin position="37"/>
        <end position="46"/>
    </location>
</feature>
<evidence type="ECO:0000256" key="1">
    <source>
        <dbReference type="SAM" id="MobiDB-lite"/>
    </source>
</evidence>
<evidence type="ECO:0000313" key="2">
    <source>
        <dbReference type="EMBL" id="CAG7909491.1"/>
    </source>
</evidence>
<evidence type="ECO:0000313" key="3">
    <source>
        <dbReference type="Proteomes" id="UP000694005"/>
    </source>
</evidence>
<name>A0A8D9MF56_BRACM</name>
<feature type="compositionally biased region" description="Basic and acidic residues" evidence="1">
    <location>
        <begin position="1"/>
        <end position="15"/>
    </location>
</feature>
<sequence>MTDQRNRYERSENHFRRSTSHNLHKESQSPTCLLTQEESHQQHEEGSEPAMPSFGKYS</sequence>
<feature type="region of interest" description="Disordered" evidence="1">
    <location>
        <begin position="1"/>
        <end position="58"/>
    </location>
</feature>